<feature type="transmembrane region" description="Helical" evidence="1">
    <location>
        <begin position="214"/>
        <end position="237"/>
    </location>
</feature>
<name>A0A1H0S1L1_9ACTN</name>
<feature type="transmembrane region" description="Helical" evidence="1">
    <location>
        <begin position="70"/>
        <end position="92"/>
    </location>
</feature>
<evidence type="ECO:0000313" key="4">
    <source>
        <dbReference type="Proteomes" id="UP000199497"/>
    </source>
</evidence>
<evidence type="ECO:0000256" key="1">
    <source>
        <dbReference type="SAM" id="Phobius"/>
    </source>
</evidence>
<feature type="transmembrane region" description="Helical" evidence="1">
    <location>
        <begin position="104"/>
        <end position="121"/>
    </location>
</feature>
<keyword evidence="1" id="KW-0812">Transmembrane</keyword>
<dbReference type="STRING" id="405564.SAMN04487905_103315"/>
<proteinExistence type="predicted"/>
<dbReference type="NCBIfam" id="NF042915">
    <property type="entry name" value="MAB_1171c_fam"/>
    <property type="match status" value="1"/>
</dbReference>
<gene>
    <name evidence="3" type="ORF">SAMN04487905_103315</name>
</gene>
<evidence type="ECO:0000259" key="2">
    <source>
        <dbReference type="Pfam" id="PF20182"/>
    </source>
</evidence>
<dbReference type="InterPro" id="IPR046675">
    <property type="entry name" value="DUF6545"/>
</dbReference>
<dbReference type="RefSeq" id="WP_244515283.1">
    <property type="nucleotide sequence ID" value="NZ_FNJR01000003.1"/>
</dbReference>
<dbReference type="Proteomes" id="UP000199497">
    <property type="component" value="Unassembled WGS sequence"/>
</dbReference>
<dbReference type="InterPro" id="IPR050039">
    <property type="entry name" value="MAB_1171c-like"/>
</dbReference>
<sequence>MFSSFVMYGVGVAGLLAAAYRFRTTHGVRTPGVLHLCGALAGVGLSAALSAPATLALAAPLEPVPNTTRLLANSLAMGAAWCVQGLLFHLVLPTERALPALRRQAVVLILGICTMSALLTLDPVPFDPDFVATYSDVPQVLGYVLVFCGYVGWSQLNFIRLIRRYVRLSDRPWLRAGLTVVQLGCASALGWALSKSASSIVVFARDGRSTGIEANLSTIFSATCVALVAIGATMPGWGPVLARSAHRLRQHHTYHALAPLWTTLHPVLDGAANSSSTDGHRPGTIEWRLTRRVVDIRDALLFLAPYRPPAGELPQEIPGRSHDPAATEAVGIVRALHRWRSGESPVVWVPRAPTPTEPADPSTEIAWLKRVARILPTVNTSTPQTPLNPTRTRSRTARIGTACAHLLTEVFAPWVLVLLLPLMVARQATETLLATLSWGLLVALTSSLLPMGVIVWGARTGRWDGHHVRDRAGRLVPFLVLLGSSVLGLGLLVALGSPWMLIALDITMVLTLLVTGVVTVWWKISMHTAVAAGSVVILAVTYGAGWWAAAPLVAAIGWSRVAVNDHTSAQVTVGTIAGTLVGGGVYAVLV</sequence>
<feature type="transmembrane region" description="Helical" evidence="1">
    <location>
        <begin position="436"/>
        <end position="456"/>
    </location>
</feature>
<evidence type="ECO:0000313" key="3">
    <source>
        <dbReference type="EMBL" id="SDP35138.1"/>
    </source>
</evidence>
<accession>A0A1H0S1L1</accession>
<feature type="transmembrane region" description="Helical" evidence="1">
    <location>
        <begin position="34"/>
        <end position="58"/>
    </location>
</feature>
<feature type="transmembrane region" description="Helical" evidence="1">
    <location>
        <begin position="569"/>
        <end position="589"/>
    </location>
</feature>
<feature type="transmembrane region" description="Helical" evidence="1">
    <location>
        <begin position="476"/>
        <end position="495"/>
    </location>
</feature>
<feature type="transmembrane region" description="Helical" evidence="1">
    <location>
        <begin position="501"/>
        <end position="522"/>
    </location>
</feature>
<keyword evidence="4" id="KW-1185">Reference proteome</keyword>
<dbReference type="EMBL" id="FNJR01000003">
    <property type="protein sequence ID" value="SDP35138.1"/>
    <property type="molecule type" value="Genomic_DNA"/>
</dbReference>
<dbReference type="AlphaFoldDB" id="A0A1H0S1L1"/>
<keyword evidence="1" id="KW-1133">Transmembrane helix</keyword>
<feature type="domain" description="DUF6545" evidence="2">
    <location>
        <begin position="248"/>
        <end position="373"/>
    </location>
</feature>
<organism evidence="3 4">
    <name type="scientific">Actinopolyspora xinjiangensis</name>
    <dbReference type="NCBI Taxonomy" id="405564"/>
    <lineage>
        <taxon>Bacteria</taxon>
        <taxon>Bacillati</taxon>
        <taxon>Actinomycetota</taxon>
        <taxon>Actinomycetes</taxon>
        <taxon>Actinopolysporales</taxon>
        <taxon>Actinopolysporaceae</taxon>
        <taxon>Actinopolyspora</taxon>
    </lineage>
</organism>
<feature type="transmembrane region" description="Helical" evidence="1">
    <location>
        <begin position="529"/>
        <end position="549"/>
    </location>
</feature>
<feature type="transmembrane region" description="Helical" evidence="1">
    <location>
        <begin position="173"/>
        <end position="194"/>
    </location>
</feature>
<reference evidence="4" key="1">
    <citation type="submission" date="2016-10" db="EMBL/GenBank/DDBJ databases">
        <authorList>
            <person name="Varghese N."/>
            <person name="Submissions S."/>
        </authorList>
    </citation>
    <scope>NUCLEOTIDE SEQUENCE [LARGE SCALE GENOMIC DNA]</scope>
    <source>
        <strain evidence="4">DSM 46732</strain>
    </source>
</reference>
<feature type="transmembrane region" description="Helical" evidence="1">
    <location>
        <begin position="6"/>
        <end position="22"/>
    </location>
</feature>
<protein>
    <recommendedName>
        <fullName evidence="2">DUF6545 domain-containing protein</fullName>
    </recommendedName>
</protein>
<dbReference type="Pfam" id="PF20182">
    <property type="entry name" value="DUF6545"/>
    <property type="match status" value="1"/>
</dbReference>
<keyword evidence="1" id="KW-0472">Membrane</keyword>
<feature type="transmembrane region" description="Helical" evidence="1">
    <location>
        <begin position="399"/>
        <end position="424"/>
    </location>
</feature>
<feature type="transmembrane region" description="Helical" evidence="1">
    <location>
        <begin position="141"/>
        <end position="161"/>
    </location>
</feature>